<keyword evidence="4" id="KW-1015">Disulfide bond</keyword>
<dbReference type="Proteomes" id="UP000075883">
    <property type="component" value="Unassembled WGS sequence"/>
</dbReference>
<dbReference type="PANTHER" id="PTHR43142:SF1">
    <property type="entry name" value="CARBOXYLIC ESTER HYDROLASE"/>
    <property type="match status" value="1"/>
</dbReference>
<evidence type="ECO:0000256" key="2">
    <source>
        <dbReference type="ARBA" id="ARBA00022487"/>
    </source>
</evidence>
<dbReference type="InterPro" id="IPR019819">
    <property type="entry name" value="Carboxylesterase_B_CS"/>
</dbReference>
<evidence type="ECO:0000256" key="4">
    <source>
        <dbReference type="ARBA" id="ARBA00023157"/>
    </source>
</evidence>
<name>A0A182M6S5_9DIPT</name>
<dbReference type="VEuPathDB" id="VectorBase:ACUA010882"/>
<sequence length="525" mass="59315">MVMKSSVGVSYSAFWGIPYTKPPVGKLRFANPEPNDPWEGTYDATKPKNACIQYIVLVPSAPMFGVEDCLYLNVFVPDRNAHHSDLLPVMVYIHGGSFAYGSAQPEQRNPSRFMSSRKVIIVTFQYRLGVLGFFSTGDSAAPGNFGMKDQVMVLRWVQKNIQAFGGDPNHVTIFGESAGGASTQLHMMSPLSKGLFHRAVSMSGSAISAWSVPIENPLELARNHAKVLGIVDAETLPTADLIEKLRDVDAAELITSAELLKVWDIHPVVFYHPVVEPVETPEAFLTEDPRVAWRRGAYASVPWLTGSIPKDGSFVTQTVYRNNSLIEDLNKKFTTLLPLVVRTRVTENKLMRLRKRFLKNTSPINWITKDNYDEITKMISEAWFLYPMMRSIKQHLANRKRSPISVYSFEFLGQYSFSALYTGTDKPYGITHLDDVIYLFQIPLLFPDFTARSPEAEMSKLWVKLILDFATNELAAKDGTCYGKKCDVITFNNTYDPHYPVRRTISQGLDEEMYTFWKSFFEDVA</sequence>
<evidence type="ECO:0000259" key="7">
    <source>
        <dbReference type="Pfam" id="PF00135"/>
    </source>
</evidence>
<proteinExistence type="inferred from homology"/>
<evidence type="ECO:0000256" key="6">
    <source>
        <dbReference type="RuleBase" id="RU361235"/>
    </source>
</evidence>
<comment type="similarity">
    <text evidence="1 6">Belongs to the type-B carboxylesterase/lipase family.</text>
</comment>
<dbReference type="PROSITE" id="PS00122">
    <property type="entry name" value="CARBOXYLESTERASE_B_1"/>
    <property type="match status" value="1"/>
</dbReference>
<dbReference type="EC" id="3.1.1.-" evidence="6"/>
<evidence type="ECO:0000313" key="9">
    <source>
        <dbReference type="Proteomes" id="UP000075883"/>
    </source>
</evidence>
<dbReference type="STRING" id="139723.A0A182M6S5"/>
<dbReference type="InterPro" id="IPR002018">
    <property type="entry name" value="CarbesteraseB"/>
</dbReference>
<dbReference type="Pfam" id="PF00135">
    <property type="entry name" value="COesterase"/>
    <property type="match status" value="1"/>
</dbReference>
<dbReference type="PANTHER" id="PTHR43142">
    <property type="entry name" value="CARBOXYLIC ESTER HYDROLASE"/>
    <property type="match status" value="1"/>
</dbReference>
<evidence type="ECO:0000256" key="1">
    <source>
        <dbReference type="ARBA" id="ARBA00005964"/>
    </source>
</evidence>
<dbReference type="PROSITE" id="PS00941">
    <property type="entry name" value="CARBOXYLESTERASE_B_2"/>
    <property type="match status" value="1"/>
</dbReference>
<dbReference type="InterPro" id="IPR029058">
    <property type="entry name" value="AB_hydrolase_fold"/>
</dbReference>
<dbReference type="EnsemblMetazoa" id="ACUA010882-RA">
    <property type="protein sequence ID" value="ACUA010882-PA"/>
    <property type="gene ID" value="ACUA010882"/>
</dbReference>
<keyword evidence="9" id="KW-1185">Reference proteome</keyword>
<reference evidence="9" key="1">
    <citation type="submission" date="2013-09" db="EMBL/GenBank/DDBJ databases">
        <title>The Genome Sequence of Anopheles culicifacies species A.</title>
        <authorList>
            <consortium name="The Broad Institute Genomics Platform"/>
            <person name="Neafsey D.E."/>
            <person name="Besansky N."/>
            <person name="Howell P."/>
            <person name="Walton C."/>
            <person name="Young S.K."/>
            <person name="Zeng Q."/>
            <person name="Gargeya S."/>
            <person name="Fitzgerald M."/>
            <person name="Haas B."/>
            <person name="Abouelleil A."/>
            <person name="Allen A.W."/>
            <person name="Alvarado L."/>
            <person name="Arachchi H.M."/>
            <person name="Berlin A.M."/>
            <person name="Chapman S.B."/>
            <person name="Gainer-Dewar J."/>
            <person name="Goldberg J."/>
            <person name="Griggs A."/>
            <person name="Gujja S."/>
            <person name="Hansen M."/>
            <person name="Howarth C."/>
            <person name="Imamovic A."/>
            <person name="Ireland A."/>
            <person name="Larimer J."/>
            <person name="McCowan C."/>
            <person name="Murphy C."/>
            <person name="Pearson M."/>
            <person name="Poon T.W."/>
            <person name="Priest M."/>
            <person name="Roberts A."/>
            <person name="Saif S."/>
            <person name="Shea T."/>
            <person name="Sisk P."/>
            <person name="Sykes S."/>
            <person name="Wortman J."/>
            <person name="Nusbaum C."/>
            <person name="Birren B."/>
        </authorList>
    </citation>
    <scope>NUCLEOTIDE SEQUENCE [LARGE SCALE GENOMIC DNA]</scope>
    <source>
        <strain evidence="9">A-37</strain>
    </source>
</reference>
<evidence type="ECO:0000313" key="8">
    <source>
        <dbReference type="EnsemblMetazoa" id="ACUA010882-PA"/>
    </source>
</evidence>
<accession>A0A182M6S5</accession>
<evidence type="ECO:0000256" key="5">
    <source>
        <dbReference type="ARBA" id="ARBA00023180"/>
    </source>
</evidence>
<dbReference type="Gene3D" id="3.40.50.1820">
    <property type="entry name" value="alpha/beta hydrolase"/>
    <property type="match status" value="1"/>
</dbReference>
<dbReference type="FunFam" id="3.40.50.1820:FF:000155">
    <property type="entry name" value="Carboxylic ester hydrolase"/>
    <property type="match status" value="1"/>
</dbReference>
<evidence type="ECO:0000256" key="3">
    <source>
        <dbReference type="ARBA" id="ARBA00022801"/>
    </source>
</evidence>
<protein>
    <recommendedName>
        <fullName evidence="6">Carboxylic ester hydrolase</fullName>
        <ecNumber evidence="6">3.1.1.-</ecNumber>
    </recommendedName>
</protein>
<keyword evidence="3 6" id="KW-0378">Hydrolase</keyword>
<dbReference type="EMBL" id="AXCM01013500">
    <property type="status" value="NOT_ANNOTATED_CDS"/>
    <property type="molecule type" value="Genomic_DNA"/>
</dbReference>
<keyword evidence="5" id="KW-0325">Glycoprotein</keyword>
<dbReference type="AlphaFoldDB" id="A0A182M6S5"/>
<dbReference type="GO" id="GO:0052689">
    <property type="term" value="F:carboxylic ester hydrolase activity"/>
    <property type="evidence" value="ECO:0007669"/>
    <property type="project" value="UniProtKB-KW"/>
</dbReference>
<dbReference type="InterPro" id="IPR019826">
    <property type="entry name" value="Carboxylesterase_B_AS"/>
</dbReference>
<dbReference type="SUPFAM" id="SSF53474">
    <property type="entry name" value="alpha/beta-Hydrolases"/>
    <property type="match status" value="1"/>
</dbReference>
<keyword evidence="2" id="KW-0719">Serine esterase</keyword>
<feature type="domain" description="Carboxylesterase type B" evidence="7">
    <location>
        <begin position="7"/>
        <end position="473"/>
    </location>
</feature>
<reference evidence="8" key="2">
    <citation type="submission" date="2020-05" db="UniProtKB">
        <authorList>
            <consortium name="EnsemblMetazoa"/>
        </authorList>
    </citation>
    <scope>IDENTIFICATION</scope>
    <source>
        <strain evidence="8">A-37</strain>
    </source>
</reference>
<organism evidence="8 9">
    <name type="scientific">Anopheles culicifacies</name>
    <dbReference type="NCBI Taxonomy" id="139723"/>
    <lineage>
        <taxon>Eukaryota</taxon>
        <taxon>Metazoa</taxon>
        <taxon>Ecdysozoa</taxon>
        <taxon>Arthropoda</taxon>
        <taxon>Hexapoda</taxon>
        <taxon>Insecta</taxon>
        <taxon>Pterygota</taxon>
        <taxon>Neoptera</taxon>
        <taxon>Endopterygota</taxon>
        <taxon>Diptera</taxon>
        <taxon>Nematocera</taxon>
        <taxon>Culicoidea</taxon>
        <taxon>Culicidae</taxon>
        <taxon>Anophelinae</taxon>
        <taxon>Anopheles</taxon>
        <taxon>culicifacies species complex</taxon>
    </lineage>
</organism>